<dbReference type="SUPFAM" id="SSF51161">
    <property type="entry name" value="Trimeric LpxA-like enzymes"/>
    <property type="match status" value="1"/>
</dbReference>
<dbReference type="Proteomes" id="UP000058012">
    <property type="component" value="Unassembled WGS sequence"/>
</dbReference>
<dbReference type="InterPro" id="IPR011004">
    <property type="entry name" value="Trimer_LpxA-like_sf"/>
</dbReference>
<evidence type="ECO:0000313" key="4">
    <source>
        <dbReference type="Proteomes" id="UP000058012"/>
    </source>
</evidence>
<keyword evidence="4" id="KW-1185">Reference proteome</keyword>
<name>A0A117UZG7_9SPHN</name>
<accession>A0A117UZG7</accession>
<evidence type="ECO:0000256" key="1">
    <source>
        <dbReference type="ARBA" id="ARBA00007274"/>
    </source>
</evidence>
<dbReference type="Gene3D" id="2.160.10.10">
    <property type="entry name" value="Hexapeptide repeat proteins"/>
    <property type="match status" value="1"/>
</dbReference>
<evidence type="ECO:0008006" key="5">
    <source>
        <dbReference type="Google" id="ProtNLM"/>
    </source>
</evidence>
<comment type="similarity">
    <text evidence="1">Belongs to the transferase hexapeptide repeat family.</text>
</comment>
<dbReference type="EMBL" id="LLZS01000001">
    <property type="protein sequence ID" value="KUR73693.1"/>
    <property type="molecule type" value="Genomic_DNA"/>
</dbReference>
<dbReference type="GO" id="GO:0005829">
    <property type="term" value="C:cytosol"/>
    <property type="evidence" value="ECO:0007669"/>
    <property type="project" value="TreeGrafter"/>
</dbReference>
<proteinExistence type="inferred from homology"/>
<sequence>MLLRRLGLKMTGKPRYISTRAKFDDFELVTLGDRTVVSMYVNFLTHDYSITTALIANGLQPPTDIAVRQPITVGNNVFIGMNVMILPGTTIGDNVIIGGGSVVRGNIPSDSIFVGNPATQVGRLTENPERWQRRLKGEGVSFDKF</sequence>
<dbReference type="STRING" id="1117702.AQZ52_01620"/>
<protein>
    <recommendedName>
        <fullName evidence="5">Acetyltransferase</fullName>
    </recommendedName>
</protein>
<dbReference type="AlphaFoldDB" id="A0A117UZG7"/>
<comment type="caution">
    <text evidence="3">The sequence shown here is derived from an EMBL/GenBank/DDBJ whole genome shotgun (WGS) entry which is preliminary data.</text>
</comment>
<dbReference type="CDD" id="cd04647">
    <property type="entry name" value="LbH_MAT_like"/>
    <property type="match status" value="1"/>
</dbReference>
<dbReference type="Pfam" id="PF00132">
    <property type="entry name" value="Hexapep"/>
    <property type="match status" value="1"/>
</dbReference>
<organism evidence="3 4">
    <name type="scientific">Novosphingobium fuchskuhlense</name>
    <dbReference type="NCBI Taxonomy" id="1117702"/>
    <lineage>
        <taxon>Bacteria</taxon>
        <taxon>Pseudomonadati</taxon>
        <taxon>Pseudomonadota</taxon>
        <taxon>Alphaproteobacteria</taxon>
        <taxon>Sphingomonadales</taxon>
        <taxon>Sphingomonadaceae</taxon>
        <taxon>Novosphingobium</taxon>
    </lineage>
</organism>
<dbReference type="PANTHER" id="PTHR23416">
    <property type="entry name" value="SIALIC ACID SYNTHASE-RELATED"/>
    <property type="match status" value="1"/>
</dbReference>
<keyword evidence="2" id="KW-0808">Transferase</keyword>
<evidence type="ECO:0000313" key="3">
    <source>
        <dbReference type="EMBL" id="KUR73693.1"/>
    </source>
</evidence>
<evidence type="ECO:0000256" key="2">
    <source>
        <dbReference type="ARBA" id="ARBA00022679"/>
    </source>
</evidence>
<dbReference type="InterPro" id="IPR001451">
    <property type="entry name" value="Hexapep"/>
</dbReference>
<dbReference type="PANTHER" id="PTHR23416:SF23">
    <property type="entry name" value="ACETYLTRANSFERASE C18B11.09C-RELATED"/>
    <property type="match status" value="1"/>
</dbReference>
<dbReference type="InterPro" id="IPR051159">
    <property type="entry name" value="Hexapeptide_acetyltransf"/>
</dbReference>
<gene>
    <name evidence="3" type="ORF">AQZ52_01620</name>
</gene>
<dbReference type="GO" id="GO:0008374">
    <property type="term" value="F:O-acyltransferase activity"/>
    <property type="evidence" value="ECO:0007669"/>
    <property type="project" value="TreeGrafter"/>
</dbReference>
<reference evidence="3 4" key="1">
    <citation type="submission" date="2015-10" db="EMBL/GenBank/DDBJ databases">
        <title>Draft genome sequence of Novosphingobium fuchskuhlense DSM 25065 isolated from a surface water sample of the southwest basin of Lake Grosse Fuchskuhle.</title>
        <authorList>
            <person name="Ruckert C."/>
            <person name="Winkler A."/>
            <person name="Glaeser J."/>
            <person name="Grossart H.-P."/>
            <person name="Kalinowski J."/>
            <person name="Glaeser S."/>
        </authorList>
    </citation>
    <scope>NUCLEOTIDE SEQUENCE [LARGE SCALE GENOMIC DNA]</scope>
    <source>
        <strain evidence="3 4">FNE08-7</strain>
    </source>
</reference>